<dbReference type="EMBL" id="JBJJXI010000049">
    <property type="protein sequence ID" value="KAL3401056.1"/>
    <property type="molecule type" value="Genomic_DNA"/>
</dbReference>
<dbReference type="InterPro" id="IPR011604">
    <property type="entry name" value="PDDEXK-like_dom_sf"/>
</dbReference>
<feature type="domain" description="SWIM-type" evidence="3">
    <location>
        <begin position="284"/>
        <end position="322"/>
    </location>
</feature>
<feature type="compositionally biased region" description="Basic and acidic residues" evidence="2">
    <location>
        <begin position="12"/>
        <end position="25"/>
    </location>
</feature>
<gene>
    <name evidence="4" type="ORF">TKK_005692</name>
</gene>
<organism evidence="4 5">
    <name type="scientific">Trichogramma kaykai</name>
    <dbReference type="NCBI Taxonomy" id="54128"/>
    <lineage>
        <taxon>Eukaryota</taxon>
        <taxon>Metazoa</taxon>
        <taxon>Ecdysozoa</taxon>
        <taxon>Arthropoda</taxon>
        <taxon>Hexapoda</taxon>
        <taxon>Insecta</taxon>
        <taxon>Pterygota</taxon>
        <taxon>Neoptera</taxon>
        <taxon>Endopterygota</taxon>
        <taxon>Hymenoptera</taxon>
        <taxon>Apocrita</taxon>
        <taxon>Proctotrupomorpha</taxon>
        <taxon>Chalcidoidea</taxon>
        <taxon>Trichogrammatidae</taxon>
        <taxon>Trichogramma</taxon>
    </lineage>
</organism>
<dbReference type="Proteomes" id="UP001627154">
    <property type="component" value="Unassembled WGS sequence"/>
</dbReference>
<name>A0ABD2X6V8_9HYME</name>
<protein>
    <recommendedName>
        <fullName evidence="3">SWIM-type domain-containing protein</fullName>
    </recommendedName>
</protein>
<dbReference type="Gene3D" id="3.90.320.10">
    <property type="match status" value="1"/>
</dbReference>
<evidence type="ECO:0000259" key="3">
    <source>
        <dbReference type="PROSITE" id="PS50966"/>
    </source>
</evidence>
<dbReference type="PANTHER" id="PTHR47526">
    <property type="entry name" value="ATP-DEPENDENT DNA HELICASE"/>
    <property type="match status" value="1"/>
</dbReference>
<reference evidence="4 5" key="1">
    <citation type="journal article" date="2024" name="bioRxiv">
        <title>A reference genome for Trichogramma kaykai: A tiny desert-dwelling parasitoid wasp with competing sex-ratio distorters.</title>
        <authorList>
            <person name="Culotta J."/>
            <person name="Lindsey A.R."/>
        </authorList>
    </citation>
    <scope>NUCLEOTIDE SEQUENCE [LARGE SCALE GENOMIC DNA]</scope>
    <source>
        <strain evidence="4 5">KSX58</strain>
    </source>
</reference>
<sequence>MPETQKLADTPSSERNHDNNTHDAVEQTTQYEKQTPHGEQLQCTDALRNADGVAEETQRAHVNAALCKYYVAKARPPRDKPPWYNDGLNGFGGLKISKDHPFKYRENLVFTMSANVFEQSEIFDALIERDYFSRDNFKDTKFATGDIMTIKTQFNTSFCLFVKEHVTEKCMRKDLHKIIKSLKALLIFYERNGNFGYEAVDKDNRTTTPDVKLYKDINASSSLPNFTKNHLDAFLSDYEATMEKGQHLYENGFLQYLRKYEIGNEYFVKGSVKAELKKHMSYICDVKLWSDGEVEVSSCDCPVGQSNFAHCKHVITVLIALLSWNINKCAILETTCTENLQTFHKPKRKYAGSPIKAQKFKKIVKCTKKNKYKNNLEIDDSENFKIFYQNYFQNVIKSQGFGNNMIMKQITMPANPYAAEWDHGFYTKKSNEYTVLKSLGLIDLTEEDVQQIELETMNQSDSLAWSKARSVRLTASIFHSCCMQLGHENAKNLVNRILSPVAVKCKAINHGKIYEEVAVKKFNEQYSNALDIKNCGLFIRTERPYLGATPDRLLFQESIIEVKCPYSIRFCEINAENLPYLQTNCDGELELKENHPYFYQIQGQLWATNRNFCDMIIYTFKDLKRISIKRNDIFINDMLIKLDEFYEKYLKPAIIEKYLFKSYSTTF</sequence>
<keyword evidence="5" id="KW-1185">Reference proteome</keyword>
<dbReference type="Pfam" id="PF04434">
    <property type="entry name" value="SWIM"/>
    <property type="match status" value="1"/>
</dbReference>
<evidence type="ECO:0000313" key="4">
    <source>
        <dbReference type="EMBL" id="KAL3401056.1"/>
    </source>
</evidence>
<dbReference type="SUPFAM" id="SSF52980">
    <property type="entry name" value="Restriction endonuclease-like"/>
    <property type="match status" value="1"/>
</dbReference>
<evidence type="ECO:0000256" key="1">
    <source>
        <dbReference type="PROSITE-ProRule" id="PRU00325"/>
    </source>
</evidence>
<feature type="region of interest" description="Disordered" evidence="2">
    <location>
        <begin position="1"/>
        <end position="39"/>
    </location>
</feature>
<dbReference type="AlphaFoldDB" id="A0ABD2X6V8"/>
<evidence type="ECO:0000256" key="2">
    <source>
        <dbReference type="SAM" id="MobiDB-lite"/>
    </source>
</evidence>
<keyword evidence="1" id="KW-0479">Metal-binding</keyword>
<dbReference type="Pfam" id="PF09588">
    <property type="entry name" value="YqaJ"/>
    <property type="match status" value="1"/>
</dbReference>
<dbReference type="PANTHER" id="PTHR47526:SF3">
    <property type="entry name" value="PHD-TYPE DOMAIN-CONTAINING PROTEIN"/>
    <property type="match status" value="1"/>
</dbReference>
<dbReference type="GO" id="GO:0008270">
    <property type="term" value="F:zinc ion binding"/>
    <property type="evidence" value="ECO:0007669"/>
    <property type="project" value="UniProtKB-KW"/>
</dbReference>
<proteinExistence type="predicted"/>
<dbReference type="InterPro" id="IPR011335">
    <property type="entry name" value="Restrct_endonuc-II-like"/>
</dbReference>
<dbReference type="GO" id="GO:0006281">
    <property type="term" value="P:DNA repair"/>
    <property type="evidence" value="ECO:0007669"/>
    <property type="project" value="UniProtKB-ARBA"/>
</dbReference>
<dbReference type="InterPro" id="IPR007527">
    <property type="entry name" value="Znf_SWIM"/>
</dbReference>
<evidence type="ECO:0000313" key="5">
    <source>
        <dbReference type="Proteomes" id="UP001627154"/>
    </source>
</evidence>
<accession>A0ABD2X6V8</accession>
<dbReference type="PROSITE" id="PS50966">
    <property type="entry name" value="ZF_SWIM"/>
    <property type="match status" value="1"/>
</dbReference>
<dbReference type="InterPro" id="IPR019080">
    <property type="entry name" value="YqaJ_viral_recombinase"/>
</dbReference>
<keyword evidence="1" id="KW-0863">Zinc-finger</keyword>
<comment type="caution">
    <text evidence="4">The sequence shown here is derived from an EMBL/GenBank/DDBJ whole genome shotgun (WGS) entry which is preliminary data.</text>
</comment>
<keyword evidence="1" id="KW-0862">Zinc</keyword>
<dbReference type="CDD" id="cd22343">
    <property type="entry name" value="PDDEXK_lambda_exonuclease-like"/>
    <property type="match status" value="1"/>
</dbReference>